<comment type="similarity">
    <text evidence="1 5 6">Belongs to the universal ribosomal protein uS8 family.</text>
</comment>
<dbReference type="InterPro" id="IPR000630">
    <property type="entry name" value="Ribosomal_uS8"/>
</dbReference>
<keyword evidence="5" id="KW-0694">RNA-binding</keyword>
<evidence type="ECO:0000256" key="6">
    <source>
        <dbReference type="RuleBase" id="RU003660"/>
    </source>
</evidence>
<dbReference type="PROSITE" id="PS00053">
    <property type="entry name" value="RIBOSOMAL_S8"/>
    <property type="match status" value="1"/>
</dbReference>
<dbReference type="InterPro" id="IPR047863">
    <property type="entry name" value="Ribosomal_uS8_CS"/>
</dbReference>
<dbReference type="Proteomes" id="UP000545876">
    <property type="component" value="Unassembled WGS sequence"/>
</dbReference>
<name>A0A847D1I8_9BACT</name>
<accession>A0A847D1I8</accession>
<evidence type="ECO:0000256" key="1">
    <source>
        <dbReference type="ARBA" id="ARBA00006471"/>
    </source>
</evidence>
<comment type="function">
    <text evidence="5">One of the primary rRNA binding proteins, it binds directly to 16S rRNA central domain where it helps coordinate assembly of the platform of the 30S subunit.</text>
</comment>
<organism evidence="7 8">
    <name type="scientific">Candidatus Dojkabacteria bacterium</name>
    <dbReference type="NCBI Taxonomy" id="2099670"/>
    <lineage>
        <taxon>Bacteria</taxon>
        <taxon>Candidatus Dojkabacteria</taxon>
    </lineage>
</organism>
<evidence type="ECO:0000256" key="4">
    <source>
        <dbReference type="ARBA" id="ARBA00035258"/>
    </source>
</evidence>
<dbReference type="Pfam" id="PF00410">
    <property type="entry name" value="Ribosomal_S8"/>
    <property type="match status" value="1"/>
</dbReference>
<proteinExistence type="inferred from homology"/>
<evidence type="ECO:0000313" key="8">
    <source>
        <dbReference type="Proteomes" id="UP000545876"/>
    </source>
</evidence>
<dbReference type="Gene3D" id="3.30.1490.10">
    <property type="match status" value="1"/>
</dbReference>
<protein>
    <recommendedName>
        <fullName evidence="4 5">Small ribosomal subunit protein uS8</fullName>
    </recommendedName>
</protein>
<evidence type="ECO:0000313" key="7">
    <source>
        <dbReference type="EMBL" id="NLD25343.1"/>
    </source>
</evidence>
<keyword evidence="5" id="KW-0699">rRNA-binding</keyword>
<dbReference type="EMBL" id="JAAZBX010000004">
    <property type="protein sequence ID" value="NLD25343.1"/>
    <property type="molecule type" value="Genomic_DNA"/>
</dbReference>
<dbReference type="GO" id="GO:0019843">
    <property type="term" value="F:rRNA binding"/>
    <property type="evidence" value="ECO:0007669"/>
    <property type="project" value="UniProtKB-UniRule"/>
</dbReference>
<dbReference type="FunFam" id="3.30.1490.10:FF:000001">
    <property type="entry name" value="30S ribosomal protein S8"/>
    <property type="match status" value="1"/>
</dbReference>
<reference evidence="7 8" key="1">
    <citation type="journal article" date="2020" name="Biotechnol. Biofuels">
        <title>New insights from the biogas microbiome by comprehensive genome-resolved metagenomics of nearly 1600 species originating from multiple anaerobic digesters.</title>
        <authorList>
            <person name="Campanaro S."/>
            <person name="Treu L."/>
            <person name="Rodriguez-R L.M."/>
            <person name="Kovalovszki A."/>
            <person name="Ziels R.M."/>
            <person name="Maus I."/>
            <person name="Zhu X."/>
            <person name="Kougias P.G."/>
            <person name="Basile A."/>
            <person name="Luo G."/>
            <person name="Schluter A."/>
            <person name="Konstantinidis K.T."/>
            <person name="Angelidaki I."/>
        </authorList>
    </citation>
    <scope>NUCLEOTIDE SEQUENCE [LARGE SCALE GENOMIC DNA]</scope>
    <source>
        <strain evidence="7">AS06rmzACSIP_65</strain>
    </source>
</reference>
<evidence type="ECO:0000256" key="5">
    <source>
        <dbReference type="HAMAP-Rule" id="MF_01302"/>
    </source>
</evidence>
<keyword evidence="3 5" id="KW-0687">Ribonucleoprotein</keyword>
<keyword evidence="2 5" id="KW-0689">Ribosomal protein</keyword>
<dbReference type="Gene3D" id="3.30.1370.30">
    <property type="match status" value="1"/>
</dbReference>
<evidence type="ECO:0000256" key="2">
    <source>
        <dbReference type="ARBA" id="ARBA00022980"/>
    </source>
</evidence>
<dbReference type="GO" id="GO:0005840">
    <property type="term" value="C:ribosome"/>
    <property type="evidence" value="ECO:0007669"/>
    <property type="project" value="UniProtKB-KW"/>
</dbReference>
<dbReference type="SUPFAM" id="SSF56047">
    <property type="entry name" value="Ribosomal protein S8"/>
    <property type="match status" value="1"/>
</dbReference>
<dbReference type="HAMAP" id="MF_01302_B">
    <property type="entry name" value="Ribosomal_uS8_B"/>
    <property type="match status" value="1"/>
</dbReference>
<dbReference type="GO" id="GO:0003735">
    <property type="term" value="F:structural constituent of ribosome"/>
    <property type="evidence" value="ECO:0007669"/>
    <property type="project" value="InterPro"/>
</dbReference>
<sequence length="127" mass="14353">MNDLIADMLARIQNAIMRNKEFVPVLNTNINRDILKVLKKEEMIKDFKLNEDSGTVDVELLYENKEPVISKLQRVSKPGQRIYVTKKEIKPIMNGRGISIISTSQGVMSGSVAKSKDLGGEFICKVW</sequence>
<dbReference type="NCBIfam" id="NF001109">
    <property type="entry name" value="PRK00136.1"/>
    <property type="match status" value="1"/>
</dbReference>
<evidence type="ECO:0000256" key="3">
    <source>
        <dbReference type="ARBA" id="ARBA00023274"/>
    </source>
</evidence>
<dbReference type="InterPro" id="IPR035987">
    <property type="entry name" value="Ribosomal_uS8_sf"/>
</dbReference>
<dbReference type="GO" id="GO:0006412">
    <property type="term" value="P:translation"/>
    <property type="evidence" value="ECO:0007669"/>
    <property type="project" value="UniProtKB-UniRule"/>
</dbReference>
<gene>
    <name evidence="5 7" type="primary">rpsH</name>
    <name evidence="7" type="ORF">GX656_01735</name>
</gene>
<dbReference type="GO" id="GO:1990904">
    <property type="term" value="C:ribonucleoprotein complex"/>
    <property type="evidence" value="ECO:0007669"/>
    <property type="project" value="UniProtKB-KW"/>
</dbReference>
<comment type="subunit">
    <text evidence="5">Part of the 30S ribosomal subunit. Contacts proteins S5 and S12.</text>
</comment>
<dbReference type="PANTHER" id="PTHR11758">
    <property type="entry name" value="40S RIBOSOMAL PROTEIN S15A"/>
    <property type="match status" value="1"/>
</dbReference>
<dbReference type="AlphaFoldDB" id="A0A847D1I8"/>
<comment type="caution">
    <text evidence="7">The sequence shown here is derived from an EMBL/GenBank/DDBJ whole genome shotgun (WGS) entry which is preliminary data.</text>
</comment>
<dbReference type="GO" id="GO:0005737">
    <property type="term" value="C:cytoplasm"/>
    <property type="evidence" value="ECO:0007669"/>
    <property type="project" value="UniProtKB-ARBA"/>
</dbReference>